<comment type="caution">
    <text evidence="1">The sequence shown here is derived from an EMBL/GenBank/DDBJ whole genome shotgun (WGS) entry which is preliminary data.</text>
</comment>
<dbReference type="EMBL" id="BMAW01126575">
    <property type="protein sequence ID" value="GFU17376.1"/>
    <property type="molecule type" value="Genomic_DNA"/>
</dbReference>
<protein>
    <submittedName>
        <fullName evidence="1">Uncharacterized protein</fullName>
    </submittedName>
</protein>
<sequence>MSLVSHKVHQKSQELWIKSSLSTRASRGRYGHIGIKSRSVYNWTVPFLHYEMFFCRVGIVQQERLFMPINANCGCPVIPLDGKMLVSPTRNLK</sequence>
<dbReference type="Proteomes" id="UP000887013">
    <property type="component" value="Unassembled WGS sequence"/>
</dbReference>
<evidence type="ECO:0000313" key="2">
    <source>
        <dbReference type="Proteomes" id="UP000887013"/>
    </source>
</evidence>
<dbReference type="AlphaFoldDB" id="A0A8X6QJ61"/>
<proteinExistence type="predicted"/>
<keyword evidence="2" id="KW-1185">Reference proteome</keyword>
<evidence type="ECO:0000313" key="1">
    <source>
        <dbReference type="EMBL" id="GFU17376.1"/>
    </source>
</evidence>
<gene>
    <name evidence="1" type="ORF">NPIL_420811</name>
</gene>
<organism evidence="1 2">
    <name type="scientific">Nephila pilipes</name>
    <name type="common">Giant wood spider</name>
    <name type="synonym">Nephila maculata</name>
    <dbReference type="NCBI Taxonomy" id="299642"/>
    <lineage>
        <taxon>Eukaryota</taxon>
        <taxon>Metazoa</taxon>
        <taxon>Ecdysozoa</taxon>
        <taxon>Arthropoda</taxon>
        <taxon>Chelicerata</taxon>
        <taxon>Arachnida</taxon>
        <taxon>Araneae</taxon>
        <taxon>Araneomorphae</taxon>
        <taxon>Entelegynae</taxon>
        <taxon>Araneoidea</taxon>
        <taxon>Nephilidae</taxon>
        <taxon>Nephila</taxon>
    </lineage>
</organism>
<reference evidence="1" key="1">
    <citation type="submission" date="2020-08" db="EMBL/GenBank/DDBJ databases">
        <title>Multicomponent nature underlies the extraordinary mechanical properties of spider dragline silk.</title>
        <authorList>
            <person name="Kono N."/>
            <person name="Nakamura H."/>
            <person name="Mori M."/>
            <person name="Yoshida Y."/>
            <person name="Ohtoshi R."/>
            <person name="Malay A.D."/>
            <person name="Moran D.A.P."/>
            <person name="Tomita M."/>
            <person name="Numata K."/>
            <person name="Arakawa K."/>
        </authorList>
    </citation>
    <scope>NUCLEOTIDE SEQUENCE</scope>
</reference>
<accession>A0A8X6QJ61</accession>
<name>A0A8X6QJ61_NEPPI</name>